<gene>
    <name evidence="2" type="ORF">PHLGIDRAFT_86570</name>
</gene>
<dbReference type="SUPFAM" id="SSF54695">
    <property type="entry name" value="POZ domain"/>
    <property type="match status" value="1"/>
</dbReference>
<evidence type="ECO:0000313" key="2">
    <source>
        <dbReference type="EMBL" id="KIP09508.1"/>
    </source>
</evidence>
<reference evidence="2 3" key="1">
    <citation type="journal article" date="2014" name="PLoS Genet.">
        <title>Analysis of the Phlebiopsis gigantea genome, transcriptome and secretome provides insight into its pioneer colonization strategies of wood.</title>
        <authorList>
            <person name="Hori C."/>
            <person name="Ishida T."/>
            <person name="Igarashi K."/>
            <person name="Samejima M."/>
            <person name="Suzuki H."/>
            <person name="Master E."/>
            <person name="Ferreira P."/>
            <person name="Ruiz-Duenas F.J."/>
            <person name="Held B."/>
            <person name="Canessa P."/>
            <person name="Larrondo L.F."/>
            <person name="Schmoll M."/>
            <person name="Druzhinina I.S."/>
            <person name="Kubicek C.P."/>
            <person name="Gaskell J.A."/>
            <person name="Kersten P."/>
            <person name="St John F."/>
            <person name="Glasner J."/>
            <person name="Sabat G."/>
            <person name="Splinter BonDurant S."/>
            <person name="Syed K."/>
            <person name="Yadav J."/>
            <person name="Mgbeahuruike A.C."/>
            <person name="Kovalchuk A."/>
            <person name="Asiegbu F.O."/>
            <person name="Lackner G."/>
            <person name="Hoffmeister D."/>
            <person name="Rencoret J."/>
            <person name="Gutierrez A."/>
            <person name="Sun H."/>
            <person name="Lindquist E."/>
            <person name="Barry K."/>
            <person name="Riley R."/>
            <person name="Grigoriev I.V."/>
            <person name="Henrissat B."/>
            <person name="Kues U."/>
            <person name="Berka R.M."/>
            <person name="Martinez A.T."/>
            <person name="Covert S.F."/>
            <person name="Blanchette R.A."/>
            <person name="Cullen D."/>
        </authorList>
    </citation>
    <scope>NUCLEOTIDE SEQUENCE [LARGE SCALE GENOMIC DNA]</scope>
    <source>
        <strain evidence="2 3">11061_1 CR5-6</strain>
    </source>
</reference>
<name>A0A0C3PQS2_PHLG1</name>
<protein>
    <recommendedName>
        <fullName evidence="1">BTB domain-containing protein</fullName>
    </recommendedName>
</protein>
<keyword evidence="3" id="KW-1185">Reference proteome</keyword>
<dbReference type="InterPro" id="IPR011333">
    <property type="entry name" value="SKP1/BTB/POZ_sf"/>
</dbReference>
<evidence type="ECO:0000313" key="3">
    <source>
        <dbReference type="Proteomes" id="UP000053257"/>
    </source>
</evidence>
<dbReference type="InterPro" id="IPR000210">
    <property type="entry name" value="BTB/POZ_dom"/>
</dbReference>
<dbReference type="OrthoDB" id="3268787at2759"/>
<dbReference type="EMBL" id="KN840465">
    <property type="protein sequence ID" value="KIP09508.1"/>
    <property type="molecule type" value="Genomic_DNA"/>
</dbReference>
<dbReference type="STRING" id="745531.A0A0C3PQS2"/>
<dbReference type="AlphaFoldDB" id="A0A0C3PQS2"/>
<dbReference type="Pfam" id="PF00651">
    <property type="entry name" value="BTB"/>
    <property type="match status" value="1"/>
</dbReference>
<dbReference type="HOGENOM" id="CLU_033082_7_1_1"/>
<evidence type="ECO:0000259" key="1">
    <source>
        <dbReference type="Pfam" id="PF00651"/>
    </source>
</evidence>
<accession>A0A0C3PQS2</accession>
<dbReference type="Proteomes" id="UP000053257">
    <property type="component" value="Unassembled WGS sequence"/>
</dbReference>
<organism evidence="2 3">
    <name type="scientific">Phlebiopsis gigantea (strain 11061_1 CR5-6)</name>
    <name type="common">White-rot fungus</name>
    <name type="synonym">Peniophora gigantea</name>
    <dbReference type="NCBI Taxonomy" id="745531"/>
    <lineage>
        <taxon>Eukaryota</taxon>
        <taxon>Fungi</taxon>
        <taxon>Dikarya</taxon>
        <taxon>Basidiomycota</taxon>
        <taxon>Agaricomycotina</taxon>
        <taxon>Agaricomycetes</taxon>
        <taxon>Polyporales</taxon>
        <taxon>Phanerochaetaceae</taxon>
        <taxon>Phlebiopsis</taxon>
    </lineage>
</organism>
<proteinExistence type="predicted"/>
<feature type="domain" description="BTB" evidence="1">
    <location>
        <begin position="30"/>
        <end position="124"/>
    </location>
</feature>
<dbReference type="Gene3D" id="3.30.710.10">
    <property type="entry name" value="Potassium Channel Kv1.1, Chain A"/>
    <property type="match status" value="1"/>
</dbReference>
<sequence>MDSPTLHRHPSLYFPDGDIVLCAAAKSGIYQAFRVDRVYLIRSSPVLRDMLSGSSPGAVTSSDVFDGVQMLRLNDDASELANLLELLYNTVTVSLQRLDPSNPLRAMGILRLATKYAMDPLRKIILHCIEADWPRTLGEWDQLQATVAHARELNGGAGGPFIDDCFPEPAAAIRFASEFGCPSILPAAFYQLAITDPAADWDEFRRGNDDDDAAAWEHRCALATGGRTARWELLDRANLMRFLRGRTALDAWLPDVEDCLTSYLGTAECVDHFHCERVRAECRRVFLLEGPGRARPFDPLHALRFLLDLVPQHQLCGACLRHIRGELLRVRQEIWDELPTMFGIPTPPS</sequence>